<dbReference type="AlphaFoldDB" id="A0A131YFV5"/>
<accession>A0A131YFV5</accession>
<organism evidence="1">
    <name type="scientific">Rhipicephalus appendiculatus</name>
    <name type="common">Brown ear tick</name>
    <dbReference type="NCBI Taxonomy" id="34631"/>
    <lineage>
        <taxon>Eukaryota</taxon>
        <taxon>Metazoa</taxon>
        <taxon>Ecdysozoa</taxon>
        <taxon>Arthropoda</taxon>
        <taxon>Chelicerata</taxon>
        <taxon>Arachnida</taxon>
        <taxon>Acari</taxon>
        <taxon>Parasitiformes</taxon>
        <taxon>Ixodida</taxon>
        <taxon>Ixodoidea</taxon>
        <taxon>Ixodidae</taxon>
        <taxon>Rhipicephalinae</taxon>
        <taxon>Rhipicephalus</taxon>
        <taxon>Rhipicephalus</taxon>
    </lineage>
</organism>
<protein>
    <submittedName>
        <fullName evidence="1">Uncharacterized protein</fullName>
    </submittedName>
</protein>
<proteinExistence type="predicted"/>
<name>A0A131YFV5_RHIAP</name>
<evidence type="ECO:0000313" key="1">
    <source>
        <dbReference type="EMBL" id="JAP77360.1"/>
    </source>
</evidence>
<reference evidence="1" key="1">
    <citation type="journal article" date="2016" name="Ticks Tick Borne Dis.">
        <title>De novo assembly and annotation of the salivary gland transcriptome of Rhipicephalus appendiculatus male and female ticks during blood feeding.</title>
        <authorList>
            <person name="de Castro M.H."/>
            <person name="de Klerk D."/>
            <person name="Pienaar R."/>
            <person name="Latif A.A."/>
            <person name="Rees D.J."/>
            <person name="Mans B.J."/>
        </authorList>
    </citation>
    <scope>NUCLEOTIDE SEQUENCE</scope>
    <source>
        <tissue evidence="1">Salivary glands</tissue>
    </source>
</reference>
<sequence>MIFQHEWILECIVMHMKSPCLYEHIRKHNIMVVPSPSCLRAYAQKCRSGSDFNDEVLTTIAEKATTVDPYHQHDSTFVKEMKHENATVNSKGQVDDFVDLG</sequence>
<dbReference type="EMBL" id="GEDV01011197">
    <property type="protein sequence ID" value="JAP77360.1"/>
    <property type="molecule type" value="Transcribed_RNA"/>
</dbReference>